<protein>
    <submittedName>
        <fullName evidence="1">Uncharacterized protein</fullName>
    </submittedName>
</protein>
<proteinExistence type="predicted"/>
<dbReference type="EMBL" id="LSLI01000055">
    <property type="protein sequence ID" value="KXS31815.1"/>
    <property type="molecule type" value="Genomic_DNA"/>
</dbReference>
<gene>
    <name evidence="1" type="ORF">AWT59_2074</name>
</gene>
<dbReference type="AlphaFoldDB" id="A0A139BSV2"/>
<accession>A0A139BSV2</accession>
<evidence type="ECO:0000313" key="1">
    <source>
        <dbReference type="EMBL" id="KXS31815.1"/>
    </source>
</evidence>
<dbReference type="Proteomes" id="UP000070578">
    <property type="component" value="Unassembled WGS sequence"/>
</dbReference>
<comment type="caution">
    <text evidence="1">The sequence shown here is derived from an EMBL/GenBank/DDBJ whole genome shotgun (WGS) entry which is preliminary data.</text>
</comment>
<reference evidence="1 2" key="2">
    <citation type="submission" date="2016-03" db="EMBL/GenBank/DDBJ databases">
        <title>New uncultured bacterium of the family Gallionellaceae from acid mine drainage: description and reconstruction of genome based on metagenomic analysis of microbial community.</title>
        <authorList>
            <person name="Kadnikov V."/>
            <person name="Ivasenko D."/>
            <person name="Beletsky A."/>
            <person name="Mardanov A."/>
            <person name="Danilova E."/>
            <person name="Pimenov N."/>
            <person name="Karnachuk O."/>
            <person name="Ravin N."/>
        </authorList>
    </citation>
    <scope>NUCLEOTIDE SEQUENCE [LARGE SCALE GENOMIC DNA]</scope>
    <source>
        <strain evidence="1">ShG14-8</strain>
    </source>
</reference>
<organism evidence="1 2">
    <name type="scientific">Candidatus Gallionella acididurans</name>
    <dbReference type="NCBI Taxonomy" id="1796491"/>
    <lineage>
        <taxon>Bacteria</taxon>
        <taxon>Pseudomonadati</taxon>
        <taxon>Pseudomonadota</taxon>
        <taxon>Betaproteobacteria</taxon>
        <taxon>Nitrosomonadales</taxon>
        <taxon>Gallionellaceae</taxon>
        <taxon>Gallionella</taxon>
    </lineage>
</organism>
<reference evidence="1 2" key="1">
    <citation type="submission" date="2016-02" db="EMBL/GenBank/DDBJ databases">
        <authorList>
            <person name="Wen L."/>
            <person name="He K."/>
            <person name="Yang H."/>
        </authorList>
    </citation>
    <scope>NUCLEOTIDE SEQUENCE [LARGE SCALE GENOMIC DNA]</scope>
    <source>
        <strain evidence="1">ShG14-8</strain>
    </source>
</reference>
<name>A0A139BSV2_9PROT</name>
<evidence type="ECO:0000313" key="2">
    <source>
        <dbReference type="Proteomes" id="UP000070578"/>
    </source>
</evidence>
<sequence>MIFRFIIWFRPVISVFPVRDQDCSAVVNFPALIALLKQILCFAMLMRPDNIV</sequence>